<gene>
    <name evidence="2" type="ORF">DM02DRAFT_613302</name>
</gene>
<feature type="compositionally biased region" description="Pro residues" evidence="1">
    <location>
        <begin position="116"/>
        <end position="126"/>
    </location>
</feature>
<feature type="region of interest" description="Disordered" evidence="1">
    <location>
        <begin position="103"/>
        <end position="263"/>
    </location>
</feature>
<proteinExistence type="predicted"/>
<name>A0A2V1DVM6_9PLEO</name>
<dbReference type="AlphaFoldDB" id="A0A2V1DVM6"/>
<feature type="compositionally biased region" description="Low complexity" evidence="1">
    <location>
        <begin position="193"/>
        <end position="204"/>
    </location>
</feature>
<dbReference type="Proteomes" id="UP000244855">
    <property type="component" value="Unassembled WGS sequence"/>
</dbReference>
<accession>A0A2V1DVM6</accession>
<organism evidence="2 3">
    <name type="scientific">Periconia macrospinosa</name>
    <dbReference type="NCBI Taxonomy" id="97972"/>
    <lineage>
        <taxon>Eukaryota</taxon>
        <taxon>Fungi</taxon>
        <taxon>Dikarya</taxon>
        <taxon>Ascomycota</taxon>
        <taxon>Pezizomycotina</taxon>
        <taxon>Dothideomycetes</taxon>
        <taxon>Pleosporomycetidae</taxon>
        <taxon>Pleosporales</taxon>
        <taxon>Massarineae</taxon>
        <taxon>Periconiaceae</taxon>
        <taxon>Periconia</taxon>
    </lineage>
</organism>
<protein>
    <recommendedName>
        <fullName evidence="4">SWIM-type domain-containing protein</fullName>
    </recommendedName>
</protein>
<feature type="compositionally biased region" description="Low complexity" evidence="1">
    <location>
        <begin position="235"/>
        <end position="244"/>
    </location>
</feature>
<evidence type="ECO:0008006" key="4">
    <source>
        <dbReference type="Google" id="ProtNLM"/>
    </source>
</evidence>
<feature type="compositionally biased region" description="Polar residues" evidence="1">
    <location>
        <begin position="183"/>
        <end position="192"/>
    </location>
</feature>
<evidence type="ECO:0000313" key="3">
    <source>
        <dbReference type="Proteomes" id="UP000244855"/>
    </source>
</evidence>
<evidence type="ECO:0000313" key="2">
    <source>
        <dbReference type="EMBL" id="PVI01992.1"/>
    </source>
</evidence>
<reference evidence="2 3" key="1">
    <citation type="journal article" date="2018" name="Sci. Rep.">
        <title>Comparative genomics provides insights into the lifestyle and reveals functional heterogeneity of dark septate endophytic fungi.</title>
        <authorList>
            <person name="Knapp D.G."/>
            <person name="Nemeth J.B."/>
            <person name="Barry K."/>
            <person name="Hainaut M."/>
            <person name="Henrissat B."/>
            <person name="Johnson J."/>
            <person name="Kuo A."/>
            <person name="Lim J.H.P."/>
            <person name="Lipzen A."/>
            <person name="Nolan M."/>
            <person name="Ohm R.A."/>
            <person name="Tamas L."/>
            <person name="Grigoriev I.V."/>
            <person name="Spatafora J.W."/>
            <person name="Nagy L.G."/>
            <person name="Kovacs G.M."/>
        </authorList>
    </citation>
    <scope>NUCLEOTIDE SEQUENCE [LARGE SCALE GENOMIC DNA]</scope>
    <source>
        <strain evidence="2 3">DSE2036</strain>
    </source>
</reference>
<dbReference type="STRING" id="97972.A0A2V1DVM6"/>
<evidence type="ECO:0000256" key="1">
    <source>
        <dbReference type="SAM" id="MobiDB-lite"/>
    </source>
</evidence>
<keyword evidence="3" id="KW-1185">Reference proteome</keyword>
<dbReference type="EMBL" id="KZ805349">
    <property type="protein sequence ID" value="PVI01992.1"/>
    <property type="molecule type" value="Genomic_DNA"/>
</dbReference>
<dbReference type="OrthoDB" id="5413281at2759"/>
<sequence>MSSDQSSHAREFVTKLLSSLNTTLPRHAADVTATTAAAAASNPLSHASESVQKQLMTLHVLFPNELLPALDLLDRRLVTRFHVQRREAGTAATAVAAAAAATNTVSPSLKTHPKHAAPPPPQPPHSNHPNETETQDKNQPPPTPLDPAAPTSPPPPSTIIPNLTPTSIGQTNPPDDDTGPQAPGTTSNQAIGPSSPSLVVAPPSENVSTVAAPATSLSRKTHLVPPTTTSPPKPDTTTPSPSDPDQLRRCRRNKDDDDGQSEPEETVCYYVRSAQHHHHHHRSSRFSSTAAAAYEANNTWYQVRLGAWNCSCPAFAFSAFPPSPARVSNTHVATAGVVSSSTSWDAGVVGGRRRHENHGGPAGWMFGGLSLQDGSDTSAAAPVCKHLLACVLAERCEGLFGAFVVDRVVGVEEAAGWAAGWGD</sequence>
<feature type="compositionally biased region" description="Pro residues" evidence="1">
    <location>
        <begin position="139"/>
        <end position="158"/>
    </location>
</feature>